<dbReference type="RefSeq" id="WP_157364708.1">
    <property type="nucleotide sequence ID" value="NZ_WOWS01000007.1"/>
</dbReference>
<comment type="caution">
    <text evidence="2">The sequence shown here is derived from an EMBL/GenBank/DDBJ whole genome shotgun (WGS) entry which is preliminary data.</text>
</comment>
<dbReference type="Proteomes" id="UP000478208">
    <property type="component" value="Unassembled WGS sequence"/>
</dbReference>
<dbReference type="Pfam" id="PF00535">
    <property type="entry name" value="Glycos_transf_2"/>
    <property type="match status" value="1"/>
</dbReference>
<dbReference type="EMBL" id="WOWS01000007">
    <property type="protein sequence ID" value="MUU79647.1"/>
    <property type="molecule type" value="Genomic_DNA"/>
</dbReference>
<dbReference type="Gene3D" id="3.90.550.10">
    <property type="entry name" value="Spore Coat Polysaccharide Biosynthesis Protein SpsA, Chain A"/>
    <property type="match status" value="1"/>
</dbReference>
<evidence type="ECO:0000313" key="2">
    <source>
        <dbReference type="EMBL" id="MUU79647.1"/>
    </source>
</evidence>
<dbReference type="PANTHER" id="PTHR43685">
    <property type="entry name" value="GLYCOSYLTRANSFERASE"/>
    <property type="match status" value="1"/>
</dbReference>
<dbReference type="GO" id="GO:0016740">
    <property type="term" value="F:transferase activity"/>
    <property type="evidence" value="ECO:0007669"/>
    <property type="project" value="UniProtKB-KW"/>
</dbReference>
<dbReference type="SUPFAM" id="SSF53448">
    <property type="entry name" value="Nucleotide-diphospho-sugar transferases"/>
    <property type="match status" value="1"/>
</dbReference>
<sequence>MPFFSVIIPLYNKEDHIEKTLQSVLNQNFKDFEVIIIDDGSTDNSVKKVKKIKDSRIKLYSQNNCGAAETRNIGVKKANAKFIALIDADDFWYTNHLEEHFKSITMFPMESLFSNAYQLKLSETNLINAIYNTPKKTTPHLIEDYFKASTIHPIAMTSSITFNKVDFLNLGGYNSEILSGQDLDLMIRYGIYKNIVFNPIITCYYDKSVPNSLSKSNHQISKEKLFSSFKEFEVANTSLKHYLILNRYSLAIQCKLASNEVTYKKLLPQIDKTHLNFKQKLILKMPKSIILLMKKVYLIFIKNGIYISSYK</sequence>
<gene>
    <name evidence="2" type="ORF">GN138_14440</name>
</gene>
<keyword evidence="2" id="KW-0808">Transferase</keyword>
<evidence type="ECO:0000259" key="1">
    <source>
        <dbReference type="Pfam" id="PF00535"/>
    </source>
</evidence>
<dbReference type="InterPro" id="IPR050834">
    <property type="entry name" value="Glycosyltransf_2"/>
</dbReference>
<organism evidence="2 3">
    <name type="scientific">Winogradskyella endarachnes</name>
    <dbReference type="NCBI Taxonomy" id="2681965"/>
    <lineage>
        <taxon>Bacteria</taxon>
        <taxon>Pseudomonadati</taxon>
        <taxon>Bacteroidota</taxon>
        <taxon>Flavobacteriia</taxon>
        <taxon>Flavobacteriales</taxon>
        <taxon>Flavobacteriaceae</taxon>
        <taxon>Winogradskyella</taxon>
    </lineage>
</organism>
<name>A0A6L6UFT0_9FLAO</name>
<dbReference type="InterPro" id="IPR001173">
    <property type="entry name" value="Glyco_trans_2-like"/>
</dbReference>
<accession>A0A6L6UFT0</accession>
<evidence type="ECO:0000313" key="3">
    <source>
        <dbReference type="Proteomes" id="UP000478208"/>
    </source>
</evidence>
<keyword evidence="3" id="KW-1185">Reference proteome</keyword>
<reference evidence="2 3" key="1">
    <citation type="submission" date="2019-12" db="EMBL/GenBank/DDBJ databases">
        <authorList>
            <person name="Li J."/>
        </authorList>
    </citation>
    <scope>NUCLEOTIDE SEQUENCE [LARGE SCALE GENOMIC DNA]</scope>
    <source>
        <strain evidence="2 3">HL2-2</strain>
    </source>
</reference>
<dbReference type="CDD" id="cd00761">
    <property type="entry name" value="Glyco_tranf_GTA_type"/>
    <property type="match status" value="1"/>
</dbReference>
<dbReference type="InterPro" id="IPR029044">
    <property type="entry name" value="Nucleotide-diphossugar_trans"/>
</dbReference>
<protein>
    <submittedName>
        <fullName evidence="2">Glycosyltransferase</fullName>
    </submittedName>
</protein>
<feature type="domain" description="Glycosyltransferase 2-like" evidence="1">
    <location>
        <begin position="5"/>
        <end position="104"/>
    </location>
</feature>
<proteinExistence type="predicted"/>
<dbReference type="AlphaFoldDB" id="A0A6L6UFT0"/>
<dbReference type="PANTHER" id="PTHR43685:SF2">
    <property type="entry name" value="GLYCOSYLTRANSFERASE 2-LIKE DOMAIN-CONTAINING PROTEIN"/>
    <property type="match status" value="1"/>
</dbReference>